<reference evidence="2 3" key="1">
    <citation type="submission" date="2017-01" db="EMBL/GenBank/DDBJ databases">
        <title>Genome Analysis of Deinococcus marmoris KOPRI26562.</title>
        <authorList>
            <person name="Kim J.H."/>
            <person name="Oh H.-M."/>
        </authorList>
    </citation>
    <scope>NUCLEOTIDE SEQUENCE [LARGE SCALE GENOMIC DNA]</scope>
    <source>
        <strain evidence="2 3">KOPRI26562</strain>
    </source>
</reference>
<dbReference type="Proteomes" id="UP000186607">
    <property type="component" value="Unassembled WGS sequence"/>
</dbReference>
<dbReference type="AlphaFoldDB" id="A0A1U7NVC9"/>
<organism evidence="2 3">
    <name type="scientific">Deinococcus marmoris</name>
    <dbReference type="NCBI Taxonomy" id="249408"/>
    <lineage>
        <taxon>Bacteria</taxon>
        <taxon>Thermotogati</taxon>
        <taxon>Deinococcota</taxon>
        <taxon>Deinococci</taxon>
        <taxon>Deinococcales</taxon>
        <taxon>Deinococcaceae</taxon>
        <taxon>Deinococcus</taxon>
    </lineage>
</organism>
<accession>A0A1U7NVC9</accession>
<proteinExistence type="predicted"/>
<protein>
    <submittedName>
        <fullName evidence="2">Uncharacterized protein</fullName>
    </submittedName>
</protein>
<evidence type="ECO:0000256" key="1">
    <source>
        <dbReference type="SAM" id="MobiDB-lite"/>
    </source>
</evidence>
<sequence length="56" mass="6194">MYTADHGGQDDAPSQQQRTELADYLGCHEEARASAWEAWAAELNPADWDAAQCTHC</sequence>
<keyword evidence="3" id="KW-1185">Reference proteome</keyword>
<gene>
    <name evidence="2" type="ORF">BOO71_0010474</name>
</gene>
<dbReference type="EMBL" id="MSTI01000123">
    <property type="protein sequence ID" value="OLV16869.1"/>
    <property type="molecule type" value="Genomic_DNA"/>
</dbReference>
<comment type="caution">
    <text evidence="2">The sequence shown here is derived from an EMBL/GenBank/DDBJ whole genome shotgun (WGS) entry which is preliminary data.</text>
</comment>
<evidence type="ECO:0000313" key="2">
    <source>
        <dbReference type="EMBL" id="OLV16869.1"/>
    </source>
</evidence>
<feature type="region of interest" description="Disordered" evidence="1">
    <location>
        <begin position="1"/>
        <end position="21"/>
    </location>
</feature>
<evidence type="ECO:0000313" key="3">
    <source>
        <dbReference type="Proteomes" id="UP000186607"/>
    </source>
</evidence>
<name>A0A1U7NVC9_9DEIO</name>